<organism evidence="2 3">
    <name type="scientific">Dimorphilus gyrociliatus</name>
    <dbReference type="NCBI Taxonomy" id="2664684"/>
    <lineage>
        <taxon>Eukaryota</taxon>
        <taxon>Metazoa</taxon>
        <taxon>Spiralia</taxon>
        <taxon>Lophotrochozoa</taxon>
        <taxon>Annelida</taxon>
        <taxon>Polychaeta</taxon>
        <taxon>Polychaeta incertae sedis</taxon>
        <taxon>Dinophilidae</taxon>
        <taxon>Dimorphilus</taxon>
    </lineage>
</organism>
<sequence length="110" mass="12923">MTSIRSSVRPKSSKQAWGTILEPEFGLGFQKMTDYEIDQTVSRLNKLPDQKKRIDERKEQKEMNSTEISDMVERLSKIDKDKVTDSRRTQKDSDYKKMGIVHSYAWKGYN</sequence>
<name>A0A7I8VQI6_9ANNE</name>
<accession>A0A7I8VQI6</accession>
<feature type="region of interest" description="Disordered" evidence="1">
    <location>
        <begin position="48"/>
        <end position="73"/>
    </location>
</feature>
<gene>
    <name evidence="2" type="ORF">DGYR_LOCUS5449</name>
</gene>
<dbReference type="OrthoDB" id="10021290at2759"/>
<comment type="caution">
    <text evidence="2">The sequence shown here is derived from an EMBL/GenBank/DDBJ whole genome shotgun (WGS) entry which is preliminary data.</text>
</comment>
<proteinExistence type="predicted"/>
<keyword evidence="3" id="KW-1185">Reference proteome</keyword>
<evidence type="ECO:0000256" key="1">
    <source>
        <dbReference type="SAM" id="MobiDB-lite"/>
    </source>
</evidence>
<dbReference type="Proteomes" id="UP000549394">
    <property type="component" value="Unassembled WGS sequence"/>
</dbReference>
<evidence type="ECO:0000313" key="3">
    <source>
        <dbReference type="Proteomes" id="UP000549394"/>
    </source>
</evidence>
<dbReference type="AlphaFoldDB" id="A0A7I8VQI6"/>
<dbReference type="EMBL" id="CAJFCJ010000007">
    <property type="protein sequence ID" value="CAD5116863.1"/>
    <property type="molecule type" value="Genomic_DNA"/>
</dbReference>
<protein>
    <submittedName>
        <fullName evidence="2">DgyrCDS5704</fullName>
    </submittedName>
</protein>
<evidence type="ECO:0000313" key="2">
    <source>
        <dbReference type="EMBL" id="CAD5116863.1"/>
    </source>
</evidence>
<feature type="compositionally biased region" description="Basic and acidic residues" evidence="1">
    <location>
        <begin position="48"/>
        <end position="64"/>
    </location>
</feature>
<reference evidence="2 3" key="1">
    <citation type="submission" date="2020-08" db="EMBL/GenBank/DDBJ databases">
        <authorList>
            <person name="Hejnol A."/>
        </authorList>
    </citation>
    <scope>NUCLEOTIDE SEQUENCE [LARGE SCALE GENOMIC DNA]</scope>
</reference>